<dbReference type="OrthoDB" id="7052168at2"/>
<keyword evidence="2" id="KW-1185">Reference proteome</keyword>
<dbReference type="AlphaFoldDB" id="B4VVD7"/>
<accession>B4VVD7</accession>
<dbReference type="EMBL" id="DS989854">
    <property type="protein sequence ID" value="EDX74117.1"/>
    <property type="molecule type" value="Genomic_DNA"/>
</dbReference>
<protein>
    <submittedName>
        <fullName evidence="1">Uncharacterized protein</fullName>
    </submittedName>
</protein>
<evidence type="ECO:0000313" key="2">
    <source>
        <dbReference type="Proteomes" id="UP000003835"/>
    </source>
</evidence>
<name>B4VVD7_9CYAN</name>
<gene>
    <name evidence="1" type="ORF">MC7420_4102</name>
</gene>
<organism evidence="1 2">
    <name type="scientific">Coleofasciculus chthonoplastes PCC 7420</name>
    <dbReference type="NCBI Taxonomy" id="118168"/>
    <lineage>
        <taxon>Bacteria</taxon>
        <taxon>Bacillati</taxon>
        <taxon>Cyanobacteriota</taxon>
        <taxon>Cyanophyceae</taxon>
        <taxon>Coleofasciculales</taxon>
        <taxon>Coleofasciculaceae</taxon>
        <taxon>Coleofasciculus</taxon>
    </lineage>
</organism>
<dbReference type="HOGENOM" id="CLU_1746492_0_0_3"/>
<dbReference type="STRING" id="118168.MC7420_4102"/>
<dbReference type="Proteomes" id="UP000003835">
    <property type="component" value="Unassembled WGS sequence"/>
</dbReference>
<proteinExistence type="predicted"/>
<sequence length="149" mass="15756">MSTAELEAFLGLPPGTANLLAGENVVQASAIKQTFTAKAGDVFTLDFNFLTNELTRPNGFFDDLFFGIGIAIPSGDIVTAQRENISVDLLPKRGVIASNTTFASESGFVTGPEDGRFVIPFDGTFMIGLGVVDVDDENFASGVLLDNIT</sequence>
<dbReference type="RefSeq" id="WP_006102422.1">
    <property type="nucleotide sequence ID" value="NZ_DS989854.1"/>
</dbReference>
<reference evidence="1 2" key="1">
    <citation type="submission" date="2008-07" db="EMBL/GenBank/DDBJ databases">
        <authorList>
            <person name="Tandeau de Marsac N."/>
            <person name="Ferriera S."/>
            <person name="Johnson J."/>
            <person name="Kravitz S."/>
            <person name="Beeson K."/>
            <person name="Sutton G."/>
            <person name="Rogers Y.-H."/>
            <person name="Friedman R."/>
            <person name="Frazier M."/>
            <person name="Venter J.C."/>
        </authorList>
    </citation>
    <scope>NUCLEOTIDE SEQUENCE [LARGE SCALE GENOMIC DNA]</scope>
    <source>
        <strain evidence="1 2">PCC 7420</strain>
    </source>
</reference>
<evidence type="ECO:0000313" key="1">
    <source>
        <dbReference type="EMBL" id="EDX74117.1"/>
    </source>
</evidence>